<dbReference type="GeneID" id="15802807"/>
<dbReference type="STRING" id="1537102.L1LD69"/>
<dbReference type="Pfam" id="PF00076">
    <property type="entry name" value="RRM_1"/>
    <property type="match status" value="1"/>
</dbReference>
<dbReference type="CDD" id="cd12254">
    <property type="entry name" value="RRM_hnRNPH_ESRPs_RBM12_like"/>
    <property type="match status" value="1"/>
</dbReference>
<dbReference type="OrthoDB" id="431068at2759"/>
<dbReference type="eggNOG" id="ENOG502QWYT">
    <property type="taxonomic scope" value="Eukaryota"/>
</dbReference>
<dbReference type="Proteomes" id="UP000031512">
    <property type="component" value="Unassembled WGS sequence"/>
</dbReference>
<gene>
    <name evidence="6" type="ORF">BEWA_052550</name>
</gene>
<feature type="signal peptide" evidence="4">
    <location>
        <begin position="1"/>
        <end position="25"/>
    </location>
</feature>
<proteinExistence type="predicted"/>
<evidence type="ECO:0000259" key="5">
    <source>
        <dbReference type="SMART" id="SM00360"/>
    </source>
</evidence>
<dbReference type="Gene3D" id="3.30.70.330">
    <property type="match status" value="1"/>
</dbReference>
<organism evidence="6 7">
    <name type="scientific">Theileria equi strain WA</name>
    <dbReference type="NCBI Taxonomy" id="1537102"/>
    <lineage>
        <taxon>Eukaryota</taxon>
        <taxon>Sar</taxon>
        <taxon>Alveolata</taxon>
        <taxon>Apicomplexa</taxon>
        <taxon>Aconoidasida</taxon>
        <taxon>Piroplasmida</taxon>
        <taxon>Theileriidae</taxon>
        <taxon>Theileria</taxon>
    </lineage>
</organism>
<feature type="chain" id="PRO_5003953112" description="RRM domain-containing protein" evidence="4">
    <location>
        <begin position="26"/>
        <end position="900"/>
    </location>
</feature>
<name>L1LD69_THEEQ</name>
<feature type="domain" description="RRM" evidence="5">
    <location>
        <begin position="164"/>
        <end position="235"/>
    </location>
</feature>
<evidence type="ECO:0000256" key="2">
    <source>
        <dbReference type="ARBA" id="ARBA00022884"/>
    </source>
</evidence>
<feature type="compositionally biased region" description="Basic residues" evidence="3">
    <location>
        <begin position="94"/>
        <end position="104"/>
    </location>
</feature>
<keyword evidence="4" id="KW-0732">Signal</keyword>
<evidence type="ECO:0000313" key="7">
    <source>
        <dbReference type="Proteomes" id="UP000031512"/>
    </source>
</evidence>
<evidence type="ECO:0000313" key="6">
    <source>
        <dbReference type="EMBL" id="EKX73200.1"/>
    </source>
</evidence>
<dbReference type="EMBL" id="ACOU01000003">
    <property type="protein sequence ID" value="EKX73200.1"/>
    <property type="molecule type" value="Genomic_DNA"/>
</dbReference>
<keyword evidence="7" id="KW-1185">Reference proteome</keyword>
<dbReference type="InterPro" id="IPR035979">
    <property type="entry name" value="RBD_domain_sf"/>
</dbReference>
<dbReference type="VEuPathDB" id="PiroplasmaDB:BEWA_052550"/>
<evidence type="ECO:0000256" key="4">
    <source>
        <dbReference type="SAM" id="SignalP"/>
    </source>
</evidence>
<evidence type="ECO:0000256" key="3">
    <source>
        <dbReference type="SAM" id="MobiDB-lite"/>
    </source>
</evidence>
<sequence>MGYRNRSFIALLCLVILFDLPFTFHLKSTKLFISCSYIGTNSLCRDKLRVSENDYPGILYNGSKYAFLSPIKLHLNTHSSVKLNAEFKFDEKKAKRKKHASNKPKKTDKEKHTLEGLTRIATKNTQEWVLSKELEKFFREADYIPNKMRLPTPPSISSPSYDALLYLKGLPFETTEDEIFNWLKNYDIVSIILIKNEKGLFTGDAYVRCANIAIRDTVAKEMDNKELGVRYIQIFRVNENAYLEYYYSGYRKEPAKRNFVDISLLVVPESKRKKQMESKEQKMYHIDEIKTGMRITGTVTEVYKNGVIVDCDVYDVKDGFKENVICVLKRNRIAKNVGIEGQHMEWLKSKDLVIFPGLQLNLYVEKVRDTTARKTYDKDIWIEHFSESLIKTYTQKVVFIPEESEAKAEESTLEVKTTPDYSVDAPEYAIKNTEKVVNIRSDKHTIHTPAKNFESRKLVYLTMDSTVSEDKAIWWEKKILQKYLKNAEIKDFDNVAVKNAIQYHASKMASTAENVEKDELVSGKRRIYGNISHHELTPGNFQSEDKKVATKKQVDFPVTETIEIESSLYDTSPSSSDRYSEMVKEFFKDSGDMKDGVMYHGFNNSSGESEHDYSDLEGDERKANYYNNILYQDPKDELELFPRITLYDPSIKLPTNGLLLRTSEVPRLTNDQVNAILQILGKEPGDEPSANRILLTETITNEGLPTDLSPQTLIQKGLYKVKQSKRSMKKIINLTKHLTGRRFTQEDLDSASKKELQMLVEESLYKFLNWNPEQKVKKDFINNYCYLLDKRLSLPNISDIVPTREFPENIDSFSSIDHEIESAVNVTTSPESQNEGDKIIEKMWNDLKWIIVINIYGKQSDLEEIIKDIKGTDKQFNMDLNAAKNSLNSEVLKLLEEAVD</sequence>
<keyword evidence="1" id="KW-0677">Repeat</keyword>
<dbReference type="InterPro" id="IPR000504">
    <property type="entry name" value="RRM_dom"/>
</dbReference>
<dbReference type="PANTHER" id="PTHR13976">
    <property type="entry name" value="HETEROGENEOUS NUCLEAR RIBONUCLEOPROTEIN-RELATED"/>
    <property type="match status" value="1"/>
</dbReference>
<evidence type="ECO:0000256" key="1">
    <source>
        <dbReference type="ARBA" id="ARBA00022737"/>
    </source>
</evidence>
<dbReference type="SMART" id="SM00360">
    <property type="entry name" value="RRM"/>
    <property type="match status" value="1"/>
</dbReference>
<accession>L1LD69</accession>
<dbReference type="SUPFAM" id="SSF54928">
    <property type="entry name" value="RNA-binding domain, RBD"/>
    <property type="match status" value="1"/>
</dbReference>
<dbReference type="InterPro" id="IPR050666">
    <property type="entry name" value="ESRP"/>
</dbReference>
<protein>
    <recommendedName>
        <fullName evidence="5">RRM domain-containing protein</fullName>
    </recommendedName>
</protein>
<dbReference type="InterPro" id="IPR012677">
    <property type="entry name" value="Nucleotide-bd_a/b_plait_sf"/>
</dbReference>
<dbReference type="KEGG" id="beq:BEWA_052550"/>
<dbReference type="RefSeq" id="XP_004832652.1">
    <property type="nucleotide sequence ID" value="XM_004832595.1"/>
</dbReference>
<dbReference type="GO" id="GO:0003723">
    <property type="term" value="F:RNA binding"/>
    <property type="evidence" value="ECO:0007669"/>
    <property type="project" value="UniProtKB-KW"/>
</dbReference>
<keyword evidence="2" id="KW-0694">RNA-binding</keyword>
<feature type="region of interest" description="Disordered" evidence="3">
    <location>
        <begin position="92"/>
        <end position="111"/>
    </location>
</feature>
<reference evidence="6 7" key="1">
    <citation type="journal article" date="2012" name="BMC Genomics">
        <title>Comparative genomic analysis and phylogenetic position of Theileria equi.</title>
        <authorList>
            <person name="Kappmeyer L.S."/>
            <person name="Thiagarajan M."/>
            <person name="Herndon D.R."/>
            <person name="Ramsay J.D."/>
            <person name="Caler E."/>
            <person name="Djikeng A."/>
            <person name="Gillespie J.J."/>
            <person name="Lau A.O."/>
            <person name="Roalson E.H."/>
            <person name="Silva J.C."/>
            <person name="Silva M.G."/>
            <person name="Suarez C.E."/>
            <person name="Ueti M.W."/>
            <person name="Nene V.M."/>
            <person name="Mealey R.H."/>
            <person name="Knowles D.P."/>
            <person name="Brayton K.A."/>
        </authorList>
    </citation>
    <scope>NUCLEOTIDE SEQUENCE [LARGE SCALE GENOMIC DNA]</scope>
    <source>
        <strain evidence="6 7">WA</strain>
    </source>
</reference>
<comment type="caution">
    <text evidence="6">The sequence shown here is derived from an EMBL/GenBank/DDBJ whole genome shotgun (WGS) entry which is preliminary data.</text>
</comment>
<dbReference type="AlphaFoldDB" id="L1LD69"/>